<evidence type="ECO:0000256" key="12">
    <source>
        <dbReference type="ARBA" id="ARBA00049187"/>
    </source>
</evidence>
<dbReference type="PRINTS" id="PR00368">
    <property type="entry name" value="FADPNR"/>
</dbReference>
<evidence type="ECO:0000313" key="19">
    <source>
        <dbReference type="EMBL" id="HIX67606.1"/>
    </source>
</evidence>
<dbReference type="InterPro" id="IPR050151">
    <property type="entry name" value="Class-I_Pyr_Nuc-Dis_Oxidored"/>
</dbReference>
<dbReference type="EMBL" id="DXEM01000016">
    <property type="protein sequence ID" value="HIX67606.1"/>
    <property type="molecule type" value="Genomic_DNA"/>
</dbReference>
<dbReference type="PANTHER" id="PTHR22912:SF217">
    <property type="entry name" value="DIHYDROLIPOYL DEHYDROGENASE"/>
    <property type="match status" value="1"/>
</dbReference>
<keyword evidence="14" id="KW-0547">Nucleotide-binding</keyword>
<gene>
    <name evidence="19" type="primary">lpdA</name>
    <name evidence="19" type="ORF">H9735_05690</name>
</gene>
<dbReference type="Pfam" id="PF07992">
    <property type="entry name" value="Pyr_redox_2"/>
    <property type="match status" value="1"/>
</dbReference>
<accession>A0A9D1WVI3</accession>
<dbReference type="InterPro" id="IPR006258">
    <property type="entry name" value="Lipoamide_DH"/>
</dbReference>
<sequence>MEPYDLIVIGGGPAGYLGAQRAAKKKKRVLLFEKNKLGGVCLNEGCIPTKTLLNSAKIYEHTKNGNSFGILTENVLIDPTAIQKRKNRVIHMLVGGVKMTMKKHKVEVIYQQAKIKGKTDRGFLVEAEGEIYEARNLLIAAGSQPVIPPIKGGKEAMESGLAVTSRELLDFPQLPNKLVIVGAGVIGLEMAAYFAGMGTKVTVVEMLDKIAGTMDRKITKMLQKELEKKGIQFMLGYQVTEIEKDGVVCKKEDQWIRCKADKILWSVGRHPIIKGLGLESVNLKIENGKIVTDEHLRTSVEGIYAAGDVNGKMMLAHTAYRESETAVNDMFGIQDTIDYGVIPSVIYTNPELASVGETEESAKEKGLRMKTVEIPMAYSGRFVAENDGIGGICKLLMDQDTGCLAGAHILGSYASEMIWGIGALMEQKVTIEEMKKIVFPHPSVSEIIREAIFKF</sequence>
<evidence type="ECO:0000256" key="6">
    <source>
        <dbReference type="ARBA" id="ARBA00022630"/>
    </source>
</evidence>
<keyword evidence="6 16" id="KW-0285">Flavoprotein</keyword>
<feature type="domain" description="FAD/NAD(P)-binding" evidence="18">
    <location>
        <begin position="4"/>
        <end position="322"/>
    </location>
</feature>
<dbReference type="InterPro" id="IPR016156">
    <property type="entry name" value="FAD/NAD-linked_Rdtase_dimer_sf"/>
</dbReference>
<keyword evidence="9 14" id="KW-0520">NAD</keyword>
<name>A0A9D1WVI3_9FIRM</name>
<feature type="domain" description="Pyridine nucleotide-disulphide oxidoreductase dimerisation" evidence="17">
    <location>
        <begin position="342"/>
        <end position="451"/>
    </location>
</feature>
<comment type="miscellaneous">
    <text evidence="16">The active site is a redox-active disulfide bond.</text>
</comment>
<feature type="binding site" evidence="14">
    <location>
        <position position="268"/>
    </location>
    <ligand>
        <name>NAD(+)</name>
        <dbReference type="ChEBI" id="CHEBI:57540"/>
    </ligand>
</feature>
<dbReference type="NCBIfam" id="TIGR01350">
    <property type="entry name" value="lipoamide_DH"/>
    <property type="match status" value="1"/>
</dbReference>
<dbReference type="GO" id="GO:0005737">
    <property type="term" value="C:cytoplasm"/>
    <property type="evidence" value="ECO:0007669"/>
    <property type="project" value="UniProtKB-SubCell"/>
</dbReference>
<reference evidence="19" key="1">
    <citation type="journal article" date="2021" name="PeerJ">
        <title>Extensive microbial diversity within the chicken gut microbiome revealed by metagenomics and culture.</title>
        <authorList>
            <person name="Gilroy R."/>
            <person name="Ravi A."/>
            <person name="Getino M."/>
            <person name="Pursley I."/>
            <person name="Horton D.L."/>
            <person name="Alikhan N.F."/>
            <person name="Baker D."/>
            <person name="Gharbi K."/>
            <person name="Hall N."/>
            <person name="Watson M."/>
            <person name="Adriaenssens E.M."/>
            <person name="Foster-Nyarko E."/>
            <person name="Jarju S."/>
            <person name="Secka A."/>
            <person name="Antonio M."/>
            <person name="Oren A."/>
            <person name="Chaudhuri R.R."/>
            <person name="La Ragione R."/>
            <person name="Hildebrand F."/>
            <person name="Pallen M.J."/>
        </authorList>
    </citation>
    <scope>NUCLEOTIDE SEQUENCE</scope>
    <source>
        <strain evidence="19">CHK191-13928</strain>
    </source>
</reference>
<evidence type="ECO:0000256" key="10">
    <source>
        <dbReference type="ARBA" id="ARBA00023157"/>
    </source>
</evidence>
<comment type="cofactor">
    <cofactor evidence="14 16">
        <name>FAD</name>
        <dbReference type="ChEBI" id="CHEBI:57692"/>
    </cofactor>
    <text evidence="14 16">Binds 1 FAD per subunit.</text>
</comment>
<dbReference type="Gene3D" id="3.30.390.30">
    <property type="match status" value="1"/>
</dbReference>
<evidence type="ECO:0000313" key="20">
    <source>
        <dbReference type="Proteomes" id="UP000886721"/>
    </source>
</evidence>
<evidence type="ECO:0000256" key="13">
    <source>
        <dbReference type="PIRSR" id="PIRSR000350-2"/>
    </source>
</evidence>
<dbReference type="FunFam" id="3.30.390.30:FF:000001">
    <property type="entry name" value="Dihydrolipoyl dehydrogenase"/>
    <property type="match status" value="1"/>
</dbReference>
<evidence type="ECO:0000256" key="3">
    <source>
        <dbReference type="ARBA" id="ARBA00012608"/>
    </source>
</evidence>
<dbReference type="GO" id="GO:0004148">
    <property type="term" value="F:dihydrolipoyl dehydrogenase (NADH) activity"/>
    <property type="evidence" value="ECO:0007669"/>
    <property type="project" value="UniProtKB-EC"/>
</dbReference>
<keyword evidence="5" id="KW-0963">Cytoplasm</keyword>
<dbReference type="GO" id="GO:0006103">
    <property type="term" value="P:2-oxoglutarate metabolic process"/>
    <property type="evidence" value="ECO:0007669"/>
    <property type="project" value="TreeGrafter"/>
</dbReference>
<evidence type="ECO:0000256" key="16">
    <source>
        <dbReference type="RuleBase" id="RU003692"/>
    </source>
</evidence>
<protein>
    <recommendedName>
        <fullName evidence="4 16">Dihydrolipoyl dehydrogenase</fullName>
        <ecNumber evidence="3 16">1.8.1.4</ecNumber>
    </recommendedName>
</protein>
<evidence type="ECO:0000259" key="18">
    <source>
        <dbReference type="Pfam" id="PF07992"/>
    </source>
</evidence>
<dbReference type="PRINTS" id="PR00411">
    <property type="entry name" value="PNDRDTASEI"/>
</dbReference>
<dbReference type="Pfam" id="PF02852">
    <property type="entry name" value="Pyr_redox_dim"/>
    <property type="match status" value="1"/>
</dbReference>
<feature type="binding site" evidence="14">
    <location>
        <position position="50"/>
    </location>
    <ligand>
        <name>FAD</name>
        <dbReference type="ChEBI" id="CHEBI:57692"/>
    </ligand>
</feature>
<evidence type="ECO:0000256" key="7">
    <source>
        <dbReference type="ARBA" id="ARBA00022827"/>
    </source>
</evidence>
<reference evidence="19" key="2">
    <citation type="submission" date="2021-04" db="EMBL/GenBank/DDBJ databases">
        <authorList>
            <person name="Gilroy R."/>
        </authorList>
    </citation>
    <scope>NUCLEOTIDE SEQUENCE</scope>
    <source>
        <strain evidence="19">CHK191-13928</strain>
    </source>
</reference>
<dbReference type="Gene3D" id="3.50.50.60">
    <property type="entry name" value="FAD/NAD(P)-binding domain"/>
    <property type="match status" value="2"/>
</dbReference>
<keyword evidence="11 16" id="KW-0676">Redox-active center</keyword>
<dbReference type="Proteomes" id="UP000886721">
    <property type="component" value="Unassembled WGS sequence"/>
</dbReference>
<organism evidence="19 20">
    <name type="scientific">Candidatus Anaerostipes excrementavium</name>
    <dbReference type="NCBI Taxonomy" id="2838463"/>
    <lineage>
        <taxon>Bacteria</taxon>
        <taxon>Bacillati</taxon>
        <taxon>Bacillota</taxon>
        <taxon>Clostridia</taxon>
        <taxon>Lachnospirales</taxon>
        <taxon>Lachnospiraceae</taxon>
        <taxon>Anaerostipes</taxon>
    </lineage>
</organism>
<comment type="subcellular location">
    <subcellularLocation>
        <location evidence="1">Cytoplasm</location>
    </subcellularLocation>
</comment>
<evidence type="ECO:0000256" key="8">
    <source>
        <dbReference type="ARBA" id="ARBA00023002"/>
    </source>
</evidence>
<feature type="binding site" evidence="14">
    <location>
        <begin position="182"/>
        <end position="189"/>
    </location>
    <ligand>
        <name>NAD(+)</name>
        <dbReference type="ChEBI" id="CHEBI:57540"/>
    </ligand>
</feature>
<dbReference type="InterPro" id="IPR036188">
    <property type="entry name" value="FAD/NAD-bd_sf"/>
</dbReference>
<feature type="binding site" evidence="14">
    <location>
        <position position="205"/>
    </location>
    <ligand>
        <name>NAD(+)</name>
        <dbReference type="ChEBI" id="CHEBI:57540"/>
    </ligand>
</feature>
<evidence type="ECO:0000256" key="15">
    <source>
        <dbReference type="PIRSR" id="PIRSR000350-4"/>
    </source>
</evidence>
<feature type="binding site" evidence="14">
    <location>
        <position position="308"/>
    </location>
    <ligand>
        <name>FAD</name>
        <dbReference type="ChEBI" id="CHEBI:57692"/>
    </ligand>
</feature>
<comment type="catalytic activity">
    <reaction evidence="12 16">
        <text>N(6)-[(R)-dihydrolipoyl]-L-lysyl-[protein] + NAD(+) = N(6)-[(R)-lipoyl]-L-lysyl-[protein] + NADH + H(+)</text>
        <dbReference type="Rhea" id="RHEA:15045"/>
        <dbReference type="Rhea" id="RHEA-COMP:10474"/>
        <dbReference type="Rhea" id="RHEA-COMP:10475"/>
        <dbReference type="ChEBI" id="CHEBI:15378"/>
        <dbReference type="ChEBI" id="CHEBI:57540"/>
        <dbReference type="ChEBI" id="CHEBI:57945"/>
        <dbReference type="ChEBI" id="CHEBI:83099"/>
        <dbReference type="ChEBI" id="CHEBI:83100"/>
        <dbReference type="EC" id="1.8.1.4"/>
    </reaction>
</comment>
<evidence type="ECO:0000259" key="17">
    <source>
        <dbReference type="Pfam" id="PF02852"/>
    </source>
</evidence>
<keyword evidence="10" id="KW-1015">Disulfide bond</keyword>
<dbReference type="AlphaFoldDB" id="A0A9D1WVI3"/>
<dbReference type="SUPFAM" id="SSF51905">
    <property type="entry name" value="FAD/NAD(P)-binding domain"/>
    <property type="match status" value="1"/>
</dbReference>
<evidence type="ECO:0000256" key="2">
    <source>
        <dbReference type="ARBA" id="ARBA00007532"/>
    </source>
</evidence>
<dbReference type="PANTHER" id="PTHR22912">
    <property type="entry name" value="DISULFIDE OXIDOREDUCTASE"/>
    <property type="match status" value="1"/>
</dbReference>
<dbReference type="InterPro" id="IPR001100">
    <property type="entry name" value="Pyr_nuc-diS_OxRdtase"/>
</dbReference>
<dbReference type="PIRSF" id="PIRSF000350">
    <property type="entry name" value="Mercury_reductase_MerA"/>
    <property type="match status" value="1"/>
</dbReference>
<comment type="caution">
    <text evidence="19">The sequence shown here is derived from an EMBL/GenBank/DDBJ whole genome shotgun (WGS) entry which is preliminary data.</text>
</comment>
<evidence type="ECO:0000256" key="5">
    <source>
        <dbReference type="ARBA" id="ARBA00022490"/>
    </source>
</evidence>
<dbReference type="InterPro" id="IPR012999">
    <property type="entry name" value="Pyr_OxRdtase_I_AS"/>
</dbReference>
<dbReference type="InterPro" id="IPR023753">
    <property type="entry name" value="FAD/NAD-binding_dom"/>
</dbReference>
<evidence type="ECO:0000256" key="11">
    <source>
        <dbReference type="ARBA" id="ARBA00023284"/>
    </source>
</evidence>
<feature type="binding site" evidence="14">
    <location>
        <begin position="314"/>
        <end position="317"/>
    </location>
    <ligand>
        <name>FAD</name>
        <dbReference type="ChEBI" id="CHEBI:57692"/>
    </ligand>
</feature>
<comment type="similarity">
    <text evidence="2 16">Belongs to the class-I pyridine nucleotide-disulfide oxidoreductase family.</text>
</comment>
<evidence type="ECO:0000256" key="14">
    <source>
        <dbReference type="PIRSR" id="PIRSR000350-3"/>
    </source>
</evidence>
<evidence type="ECO:0000256" key="4">
    <source>
        <dbReference type="ARBA" id="ARBA00016961"/>
    </source>
</evidence>
<keyword evidence="7 14" id="KW-0274">FAD</keyword>
<dbReference type="InterPro" id="IPR004099">
    <property type="entry name" value="Pyr_nucl-diS_OxRdtase_dimer"/>
</dbReference>
<keyword evidence="8 16" id="KW-0560">Oxidoreductase</keyword>
<dbReference type="GO" id="GO:0050660">
    <property type="term" value="F:flavin adenine dinucleotide binding"/>
    <property type="evidence" value="ECO:0007669"/>
    <property type="project" value="InterPro"/>
</dbReference>
<evidence type="ECO:0000256" key="9">
    <source>
        <dbReference type="ARBA" id="ARBA00023027"/>
    </source>
</evidence>
<evidence type="ECO:0000256" key="1">
    <source>
        <dbReference type="ARBA" id="ARBA00004496"/>
    </source>
</evidence>
<dbReference type="PROSITE" id="PS00076">
    <property type="entry name" value="PYRIDINE_REDOX_1"/>
    <property type="match status" value="1"/>
</dbReference>
<feature type="active site" description="Proton acceptor" evidence="13">
    <location>
        <position position="441"/>
    </location>
</feature>
<dbReference type="SUPFAM" id="SSF55424">
    <property type="entry name" value="FAD/NAD-linked reductases, dimerisation (C-terminal) domain"/>
    <property type="match status" value="1"/>
</dbReference>
<feature type="disulfide bond" description="Redox-active" evidence="15">
    <location>
        <begin position="41"/>
        <end position="46"/>
    </location>
</feature>
<dbReference type="EC" id="1.8.1.4" evidence="3 16"/>
<proteinExistence type="inferred from homology"/>